<dbReference type="SMART" id="SM00345">
    <property type="entry name" value="HTH_GNTR"/>
    <property type="match status" value="1"/>
</dbReference>
<dbReference type="RefSeq" id="WP_112991793.1">
    <property type="nucleotide sequence ID" value="NZ_PTLZ01000002.1"/>
</dbReference>
<evidence type="ECO:0000256" key="2">
    <source>
        <dbReference type="ARBA" id="ARBA00022898"/>
    </source>
</evidence>
<comment type="similarity">
    <text evidence="1">In the C-terminal section; belongs to the class-I pyridoxal-phosphate-dependent aminotransferase family.</text>
</comment>
<keyword evidence="8" id="KW-1185">Reference proteome</keyword>
<keyword evidence="5" id="KW-0804">Transcription</keyword>
<evidence type="ECO:0000256" key="1">
    <source>
        <dbReference type="ARBA" id="ARBA00005384"/>
    </source>
</evidence>
<dbReference type="InterPro" id="IPR000524">
    <property type="entry name" value="Tscrpt_reg_HTH_GntR"/>
</dbReference>
<dbReference type="Proteomes" id="UP000294737">
    <property type="component" value="Unassembled WGS sequence"/>
</dbReference>
<accession>A0A4R6G6U7</accession>
<dbReference type="EMBL" id="SNWF01000005">
    <property type="protein sequence ID" value="TDN89680.1"/>
    <property type="molecule type" value="Genomic_DNA"/>
</dbReference>
<dbReference type="AlphaFoldDB" id="A0A4R6G6U7"/>
<dbReference type="Pfam" id="PF00155">
    <property type="entry name" value="Aminotran_1_2"/>
    <property type="match status" value="1"/>
</dbReference>
<dbReference type="Gene3D" id="1.10.10.10">
    <property type="entry name" value="Winged helix-like DNA-binding domain superfamily/Winged helix DNA-binding domain"/>
    <property type="match status" value="1"/>
</dbReference>
<reference evidence="7 8" key="1">
    <citation type="submission" date="2019-03" db="EMBL/GenBank/DDBJ databases">
        <title>Genomic Encyclopedia of Type Strains, Phase IV (KMG-IV): sequencing the most valuable type-strain genomes for metagenomic binning, comparative biology and taxonomic classification.</title>
        <authorList>
            <person name="Goeker M."/>
        </authorList>
    </citation>
    <scope>NUCLEOTIDE SEQUENCE [LARGE SCALE GENOMIC DNA]</scope>
    <source>
        <strain evidence="7 8">DSM 18555</strain>
    </source>
</reference>
<dbReference type="InterPro" id="IPR036388">
    <property type="entry name" value="WH-like_DNA-bd_sf"/>
</dbReference>
<evidence type="ECO:0000313" key="8">
    <source>
        <dbReference type="Proteomes" id="UP000294737"/>
    </source>
</evidence>
<dbReference type="InterPro" id="IPR004839">
    <property type="entry name" value="Aminotransferase_I/II_large"/>
</dbReference>
<evidence type="ECO:0000256" key="3">
    <source>
        <dbReference type="ARBA" id="ARBA00023015"/>
    </source>
</evidence>
<keyword evidence="2" id="KW-0663">Pyridoxal phosphate</keyword>
<dbReference type="Pfam" id="PF00392">
    <property type="entry name" value="GntR"/>
    <property type="match status" value="1"/>
</dbReference>
<gene>
    <name evidence="7" type="ORF">EV677_1740</name>
</gene>
<dbReference type="Gene3D" id="3.90.1150.10">
    <property type="entry name" value="Aspartate Aminotransferase, domain 1"/>
    <property type="match status" value="1"/>
</dbReference>
<dbReference type="PANTHER" id="PTHR46577:SF2">
    <property type="entry name" value="TRANSCRIPTIONAL REGULATORY PROTEIN"/>
    <property type="match status" value="1"/>
</dbReference>
<dbReference type="Gene3D" id="3.40.640.10">
    <property type="entry name" value="Type I PLP-dependent aspartate aminotransferase-like (Major domain)"/>
    <property type="match status" value="1"/>
</dbReference>
<name>A0A4R6G6U7_9BURK</name>
<dbReference type="InterPro" id="IPR015422">
    <property type="entry name" value="PyrdxlP-dep_Trfase_small"/>
</dbReference>
<keyword evidence="4 7" id="KW-0238">DNA-binding</keyword>
<dbReference type="SUPFAM" id="SSF46785">
    <property type="entry name" value="Winged helix' DNA-binding domain"/>
    <property type="match status" value="1"/>
</dbReference>
<dbReference type="InterPro" id="IPR015424">
    <property type="entry name" value="PyrdxlP-dep_Trfase"/>
</dbReference>
<keyword evidence="3" id="KW-0805">Transcription regulation</keyword>
<dbReference type="PROSITE" id="PS50949">
    <property type="entry name" value="HTH_GNTR"/>
    <property type="match status" value="1"/>
</dbReference>
<evidence type="ECO:0000259" key="6">
    <source>
        <dbReference type="PROSITE" id="PS50949"/>
    </source>
</evidence>
<proteinExistence type="inferred from homology"/>
<dbReference type="CDD" id="cd00609">
    <property type="entry name" value="AAT_like"/>
    <property type="match status" value="1"/>
</dbReference>
<comment type="caution">
    <text evidence="7">The sequence shown here is derived from an EMBL/GenBank/DDBJ whole genome shotgun (WGS) entry which is preliminary data.</text>
</comment>
<dbReference type="GO" id="GO:0030170">
    <property type="term" value="F:pyridoxal phosphate binding"/>
    <property type="evidence" value="ECO:0007669"/>
    <property type="project" value="InterPro"/>
</dbReference>
<dbReference type="InterPro" id="IPR015421">
    <property type="entry name" value="PyrdxlP-dep_Trfase_major"/>
</dbReference>
<dbReference type="GO" id="GO:0003677">
    <property type="term" value="F:DNA binding"/>
    <property type="evidence" value="ECO:0007669"/>
    <property type="project" value="UniProtKB-KW"/>
</dbReference>
<dbReference type="CDD" id="cd07377">
    <property type="entry name" value="WHTH_GntR"/>
    <property type="match status" value="1"/>
</dbReference>
<feature type="domain" description="HTH gntR-type" evidence="6">
    <location>
        <begin position="27"/>
        <end position="95"/>
    </location>
</feature>
<evidence type="ECO:0000256" key="4">
    <source>
        <dbReference type="ARBA" id="ARBA00023125"/>
    </source>
</evidence>
<dbReference type="InterPro" id="IPR036390">
    <property type="entry name" value="WH_DNA-bd_sf"/>
</dbReference>
<evidence type="ECO:0000256" key="5">
    <source>
        <dbReference type="ARBA" id="ARBA00023163"/>
    </source>
</evidence>
<organism evidence="7 8">
    <name type="scientific">Herminiimonas fonticola</name>
    <dbReference type="NCBI Taxonomy" id="303380"/>
    <lineage>
        <taxon>Bacteria</taxon>
        <taxon>Pseudomonadati</taxon>
        <taxon>Pseudomonadota</taxon>
        <taxon>Betaproteobacteria</taxon>
        <taxon>Burkholderiales</taxon>
        <taxon>Oxalobacteraceae</taxon>
        <taxon>Herminiimonas</taxon>
    </lineage>
</organism>
<sequence length="487" mass="53773">MPKRIGSSIKRDPTISGPDFLTKDGNTSLVQQLVMLIQSKIDDKVLRSGIKLPSIRVCAEEYSISRFTVVEAYDRLVANGYLDSRRGSGFFVKERRHITIPRNPARSDISAPQHLDIAWLVRTMFRQHPAQAMPGSGLLPPEWMNAGIVGNSFRSVARESSNQIFHYGTPEGYLPLRQQLQLKLAEIEIGATPDQIVTTSGVTQGLDIVARHFLAPGDVVFVDDPAWFLMFASFASMGAKVIGIPREADGPDIAALEHLAELHRPKLYVLNSILHNPTSTSLSSAKAFRVLNIAEKFDFTIVEDDIYCDLEPDGNQHSGTRVATLDQLNRVIYLGGFSKTLAANLRVGFIACSAEIARQLTDRKILATLTSSEVGERVVYKILAEGYYRKHVQRLRLRLDTAREDSTRSLEKFGLSVPTAPSAGMFLWVDAKSDTNVLAERAMREGVLLAPGALFSPTQAASQWMRINVGAMQDAAVLRCFSNLFGV</sequence>
<dbReference type="OrthoDB" id="9804020at2"/>
<protein>
    <submittedName>
        <fullName evidence="7">DNA-binding transcriptional MocR family regulator</fullName>
    </submittedName>
</protein>
<dbReference type="PANTHER" id="PTHR46577">
    <property type="entry name" value="HTH-TYPE TRANSCRIPTIONAL REGULATORY PROTEIN GABR"/>
    <property type="match status" value="1"/>
</dbReference>
<dbReference type="GO" id="GO:0003700">
    <property type="term" value="F:DNA-binding transcription factor activity"/>
    <property type="evidence" value="ECO:0007669"/>
    <property type="project" value="InterPro"/>
</dbReference>
<evidence type="ECO:0000313" key="7">
    <source>
        <dbReference type="EMBL" id="TDN89680.1"/>
    </source>
</evidence>
<dbReference type="InterPro" id="IPR051446">
    <property type="entry name" value="HTH_trans_reg/aminotransferase"/>
</dbReference>
<dbReference type="SUPFAM" id="SSF53383">
    <property type="entry name" value="PLP-dependent transferases"/>
    <property type="match status" value="1"/>
</dbReference>